<dbReference type="EMBL" id="GBXM01076265">
    <property type="protein sequence ID" value="JAH32312.1"/>
    <property type="molecule type" value="Transcribed_RNA"/>
</dbReference>
<name>A0A0E9RTY6_ANGAN</name>
<protein>
    <submittedName>
        <fullName evidence="1">Uncharacterized protein</fullName>
    </submittedName>
</protein>
<reference evidence="1" key="2">
    <citation type="journal article" date="2015" name="Fish Shellfish Immunol.">
        <title>Early steps in the European eel (Anguilla anguilla)-Vibrio vulnificus interaction in the gills: Role of the RtxA13 toxin.</title>
        <authorList>
            <person name="Callol A."/>
            <person name="Pajuelo D."/>
            <person name="Ebbesson L."/>
            <person name="Teles M."/>
            <person name="MacKenzie S."/>
            <person name="Amaro C."/>
        </authorList>
    </citation>
    <scope>NUCLEOTIDE SEQUENCE</scope>
</reference>
<reference evidence="1" key="1">
    <citation type="submission" date="2014-11" db="EMBL/GenBank/DDBJ databases">
        <authorList>
            <person name="Amaro Gonzalez C."/>
        </authorList>
    </citation>
    <scope>NUCLEOTIDE SEQUENCE</scope>
</reference>
<organism evidence="1">
    <name type="scientific">Anguilla anguilla</name>
    <name type="common">European freshwater eel</name>
    <name type="synonym">Muraena anguilla</name>
    <dbReference type="NCBI Taxonomy" id="7936"/>
    <lineage>
        <taxon>Eukaryota</taxon>
        <taxon>Metazoa</taxon>
        <taxon>Chordata</taxon>
        <taxon>Craniata</taxon>
        <taxon>Vertebrata</taxon>
        <taxon>Euteleostomi</taxon>
        <taxon>Actinopterygii</taxon>
        <taxon>Neopterygii</taxon>
        <taxon>Teleostei</taxon>
        <taxon>Anguilliformes</taxon>
        <taxon>Anguillidae</taxon>
        <taxon>Anguilla</taxon>
    </lineage>
</organism>
<evidence type="ECO:0000313" key="1">
    <source>
        <dbReference type="EMBL" id="JAH32312.1"/>
    </source>
</evidence>
<dbReference type="AlphaFoldDB" id="A0A0E9RTY6"/>
<proteinExistence type="predicted"/>
<accession>A0A0E9RTY6</accession>
<sequence>MFMFKNKKQANLFWRCSNILNLYLH</sequence>